<dbReference type="InterPro" id="IPR057765">
    <property type="entry name" value="MS1-like_ubiquitin"/>
</dbReference>
<dbReference type="eggNOG" id="KOG1844">
    <property type="taxonomic scope" value="Eukaryota"/>
</dbReference>
<gene>
    <name evidence="2" type="ORF">POPTR_019G066300</name>
</gene>
<evidence type="ECO:0000313" key="3">
    <source>
        <dbReference type="Proteomes" id="UP000006729"/>
    </source>
</evidence>
<proteinExistence type="predicted"/>
<dbReference type="Proteomes" id="UP000006729">
    <property type="component" value="Chromosome 19"/>
</dbReference>
<accession>B9N1P7</accession>
<dbReference type="HOGENOM" id="CLU_1910245_0_0_1"/>
<evidence type="ECO:0000259" key="1">
    <source>
        <dbReference type="Pfam" id="PF25565"/>
    </source>
</evidence>
<sequence>MLLKVSCKTASPELLDYCLKHLRGKLAACGMVVQAQCNPNSSDIEFRLEPLSFKHYRNGFNSNQPSKEQIIVFRAAKRRPCYTTGVNCPTFKCTISDLKTEAKRTFQEVHAMFKSFEADKFLDFCSLEDSITL</sequence>
<keyword evidence="3" id="KW-1185">Reference proteome</keyword>
<feature type="domain" description="PHD finger protein MALE STERILITY 1-like ubiquitin-like" evidence="1">
    <location>
        <begin position="93"/>
        <end position="132"/>
    </location>
</feature>
<dbReference type="InParanoid" id="B9N1P7"/>
<dbReference type="EMBL" id="CM009308">
    <property type="protein sequence ID" value="PNS90852.1"/>
    <property type="molecule type" value="Genomic_DNA"/>
</dbReference>
<organism evidence="2 3">
    <name type="scientific">Populus trichocarpa</name>
    <name type="common">Western balsam poplar</name>
    <name type="synonym">Populus balsamifera subsp. trichocarpa</name>
    <dbReference type="NCBI Taxonomy" id="3694"/>
    <lineage>
        <taxon>Eukaryota</taxon>
        <taxon>Viridiplantae</taxon>
        <taxon>Streptophyta</taxon>
        <taxon>Embryophyta</taxon>
        <taxon>Tracheophyta</taxon>
        <taxon>Spermatophyta</taxon>
        <taxon>Magnoliopsida</taxon>
        <taxon>eudicotyledons</taxon>
        <taxon>Gunneridae</taxon>
        <taxon>Pentapetalae</taxon>
        <taxon>rosids</taxon>
        <taxon>fabids</taxon>
        <taxon>Malpighiales</taxon>
        <taxon>Salicaceae</taxon>
        <taxon>Saliceae</taxon>
        <taxon>Populus</taxon>
    </lineage>
</organism>
<dbReference type="PANTHER" id="PTHR46201">
    <property type="entry name" value="PHD FINGER PROTEIN MALE MEIOCYTE DEATH 1-RELATED"/>
    <property type="match status" value="1"/>
</dbReference>
<dbReference type="PANTHER" id="PTHR46201:SF6">
    <property type="entry name" value="PHD FINGER PLANT-LIKE PROTEIN"/>
    <property type="match status" value="1"/>
</dbReference>
<evidence type="ECO:0000313" key="2">
    <source>
        <dbReference type="EMBL" id="PNS90852.1"/>
    </source>
</evidence>
<dbReference type="STRING" id="3694.B9N1P7"/>
<protein>
    <recommendedName>
        <fullName evidence="1">PHD finger protein MALE STERILITY 1-like ubiquitin-like domain-containing protein</fullName>
    </recommendedName>
</protein>
<dbReference type="Pfam" id="PF25565">
    <property type="entry name" value="Ubiquitin_At1g33420"/>
    <property type="match status" value="1"/>
</dbReference>
<name>B9N1P7_POPTR</name>
<reference evidence="2 3" key="1">
    <citation type="journal article" date="2006" name="Science">
        <title>The genome of black cottonwood, Populus trichocarpa (Torr. &amp; Gray).</title>
        <authorList>
            <person name="Tuskan G.A."/>
            <person name="Difazio S."/>
            <person name="Jansson S."/>
            <person name="Bohlmann J."/>
            <person name="Grigoriev I."/>
            <person name="Hellsten U."/>
            <person name="Putnam N."/>
            <person name="Ralph S."/>
            <person name="Rombauts S."/>
            <person name="Salamov A."/>
            <person name="Schein J."/>
            <person name="Sterck L."/>
            <person name="Aerts A."/>
            <person name="Bhalerao R.R."/>
            <person name="Bhalerao R.P."/>
            <person name="Blaudez D."/>
            <person name="Boerjan W."/>
            <person name="Brun A."/>
            <person name="Brunner A."/>
            <person name="Busov V."/>
            <person name="Campbell M."/>
            <person name="Carlson J."/>
            <person name="Chalot M."/>
            <person name="Chapman J."/>
            <person name="Chen G.L."/>
            <person name="Cooper D."/>
            <person name="Coutinho P.M."/>
            <person name="Couturier J."/>
            <person name="Covert S."/>
            <person name="Cronk Q."/>
            <person name="Cunningham R."/>
            <person name="Davis J."/>
            <person name="Degroeve S."/>
            <person name="Dejardin A."/>
            <person name="Depamphilis C."/>
            <person name="Detter J."/>
            <person name="Dirks B."/>
            <person name="Dubchak I."/>
            <person name="Duplessis S."/>
            <person name="Ehlting J."/>
            <person name="Ellis B."/>
            <person name="Gendler K."/>
            <person name="Goodstein D."/>
            <person name="Gribskov M."/>
            <person name="Grimwood J."/>
            <person name="Groover A."/>
            <person name="Gunter L."/>
            <person name="Hamberger B."/>
            <person name="Heinze B."/>
            <person name="Helariutta Y."/>
            <person name="Henrissat B."/>
            <person name="Holligan D."/>
            <person name="Holt R."/>
            <person name="Huang W."/>
            <person name="Islam-Faridi N."/>
            <person name="Jones S."/>
            <person name="Jones-Rhoades M."/>
            <person name="Jorgensen R."/>
            <person name="Joshi C."/>
            <person name="Kangasjarvi J."/>
            <person name="Karlsson J."/>
            <person name="Kelleher C."/>
            <person name="Kirkpatrick R."/>
            <person name="Kirst M."/>
            <person name="Kohler A."/>
            <person name="Kalluri U."/>
            <person name="Larimer F."/>
            <person name="Leebens-Mack J."/>
            <person name="Leple J.C."/>
            <person name="Locascio P."/>
            <person name="Lou Y."/>
            <person name="Lucas S."/>
            <person name="Martin F."/>
            <person name="Montanini B."/>
            <person name="Napoli C."/>
            <person name="Nelson D.R."/>
            <person name="Nelson C."/>
            <person name="Nieminen K."/>
            <person name="Nilsson O."/>
            <person name="Pereda V."/>
            <person name="Peter G."/>
            <person name="Philippe R."/>
            <person name="Pilate G."/>
            <person name="Poliakov A."/>
            <person name="Razumovskaya J."/>
            <person name="Richardson P."/>
            <person name="Rinaldi C."/>
            <person name="Ritland K."/>
            <person name="Rouze P."/>
            <person name="Ryaboy D."/>
            <person name="Schmutz J."/>
            <person name="Schrader J."/>
            <person name="Segerman B."/>
            <person name="Shin H."/>
            <person name="Siddiqui A."/>
            <person name="Sterky F."/>
            <person name="Terry A."/>
            <person name="Tsai C.J."/>
            <person name="Uberbacher E."/>
            <person name="Unneberg P."/>
            <person name="Vahala J."/>
            <person name="Wall K."/>
            <person name="Wessler S."/>
            <person name="Yang G."/>
            <person name="Yin T."/>
            <person name="Douglas C."/>
            <person name="Marra M."/>
            <person name="Sandberg G."/>
            <person name="Van de Peer Y."/>
            <person name="Rokhsar D."/>
        </authorList>
    </citation>
    <scope>NUCLEOTIDE SEQUENCE [LARGE SCALE GENOMIC DNA]</scope>
    <source>
        <strain evidence="3">cv. Nisqually</strain>
    </source>
</reference>
<dbReference type="AlphaFoldDB" id="B9N1P7"/>